<accession>A0A3B0C828</accession>
<name>A0A3B0C828_9BACL</name>
<dbReference type="RefSeq" id="WP_120749097.1">
    <property type="nucleotide sequence ID" value="NZ_RBAH01000015.1"/>
</dbReference>
<dbReference type="Pfam" id="PF07676">
    <property type="entry name" value="PD40"/>
    <property type="match status" value="1"/>
</dbReference>
<dbReference type="Gene3D" id="2.130.10.10">
    <property type="entry name" value="YVTN repeat-like/Quinoprotein amine dehydrogenase"/>
    <property type="match status" value="1"/>
</dbReference>
<dbReference type="InterPro" id="IPR011659">
    <property type="entry name" value="WD40"/>
</dbReference>
<gene>
    <name evidence="1" type="ORF">D7M11_20430</name>
</gene>
<dbReference type="SUPFAM" id="SSF69304">
    <property type="entry name" value="Tricorn protease N-terminal domain"/>
    <property type="match status" value="1"/>
</dbReference>
<reference evidence="1 2" key="1">
    <citation type="journal article" date="2007" name="Int. J. Syst. Evol. Microbiol.">
        <title>Paenibacillus ginsengarvi sp. nov., isolated from soil from ginseng cultivation.</title>
        <authorList>
            <person name="Yoon M.H."/>
            <person name="Ten L.N."/>
            <person name="Im W.T."/>
        </authorList>
    </citation>
    <scope>NUCLEOTIDE SEQUENCE [LARGE SCALE GENOMIC DNA]</scope>
    <source>
        <strain evidence="1 2">KCTC 13059</strain>
    </source>
</reference>
<evidence type="ECO:0000313" key="2">
    <source>
        <dbReference type="Proteomes" id="UP000282311"/>
    </source>
</evidence>
<dbReference type="OrthoDB" id="8432779at2"/>
<dbReference type="AlphaFoldDB" id="A0A3B0C828"/>
<dbReference type="EMBL" id="RBAH01000015">
    <property type="protein sequence ID" value="RKN80509.1"/>
    <property type="molecule type" value="Genomic_DNA"/>
</dbReference>
<dbReference type="InterPro" id="IPR015943">
    <property type="entry name" value="WD40/YVTN_repeat-like_dom_sf"/>
</dbReference>
<evidence type="ECO:0000313" key="1">
    <source>
        <dbReference type="EMBL" id="RKN80509.1"/>
    </source>
</evidence>
<protein>
    <recommendedName>
        <fullName evidence="3">Oligogalacturonate lyase domain-containing protein</fullName>
    </recommendedName>
</protein>
<dbReference type="Proteomes" id="UP000282311">
    <property type="component" value="Unassembled WGS sequence"/>
</dbReference>
<organism evidence="1 2">
    <name type="scientific">Paenibacillus ginsengarvi</name>
    <dbReference type="NCBI Taxonomy" id="400777"/>
    <lineage>
        <taxon>Bacteria</taxon>
        <taxon>Bacillati</taxon>
        <taxon>Bacillota</taxon>
        <taxon>Bacilli</taxon>
        <taxon>Bacillales</taxon>
        <taxon>Paenibacillaceae</taxon>
        <taxon>Paenibacillus</taxon>
    </lineage>
</organism>
<sequence length="368" mass="40884">MATNDYVFTGALKLSRSGYREEAANIPIDVISRKGSDISHLYVSSMCWETDNRHLVLCADIDESLRCRLVRFDTATGDSRYIDDACWASAVVSRQNIVYYLKGDHRIYAANLATGHRFVVCSHDPAVTFKEPLSVNDTGSRLGVYWCTDDDNYTIGWIDTETGDIHRAAEPGFARPNHCANHTQVNPVYDNVLFFAHEGPAHVIRDRIWSVDTETGHLLNMYAQQMMPDGLLGEYVGHEIWSHDGEKLVFVKYPHSPLQPSGIYSVSRDGSSPALVCGDYPYWHVSVSPDGRWAAADTMPHQSKSRIVLIDLHGGSSRLLCEIRCGDRHPAHPHPTFSPDGNQVTFSFVNDEGDLSVGSADISGLRTG</sequence>
<keyword evidence="2" id="KW-1185">Reference proteome</keyword>
<comment type="caution">
    <text evidence="1">The sequence shown here is derived from an EMBL/GenBank/DDBJ whole genome shotgun (WGS) entry which is preliminary data.</text>
</comment>
<proteinExistence type="predicted"/>
<evidence type="ECO:0008006" key="3">
    <source>
        <dbReference type="Google" id="ProtNLM"/>
    </source>
</evidence>